<evidence type="ECO:0000313" key="2">
    <source>
        <dbReference type="EMBL" id="HIT49871.1"/>
    </source>
</evidence>
<gene>
    <name evidence="2" type="ORF">IAD46_02470</name>
</gene>
<proteinExistence type="predicted"/>
<dbReference type="Proteomes" id="UP000886758">
    <property type="component" value="Unassembled WGS sequence"/>
</dbReference>
<accession>A0A9D1GSD3</accession>
<reference evidence="2" key="2">
    <citation type="journal article" date="2021" name="PeerJ">
        <title>Extensive microbial diversity within the chicken gut microbiome revealed by metagenomics and culture.</title>
        <authorList>
            <person name="Gilroy R."/>
            <person name="Ravi A."/>
            <person name="Getino M."/>
            <person name="Pursley I."/>
            <person name="Horton D.L."/>
            <person name="Alikhan N.F."/>
            <person name="Baker D."/>
            <person name="Gharbi K."/>
            <person name="Hall N."/>
            <person name="Watson M."/>
            <person name="Adriaenssens E.M."/>
            <person name="Foster-Nyarko E."/>
            <person name="Jarju S."/>
            <person name="Secka A."/>
            <person name="Antonio M."/>
            <person name="Oren A."/>
            <person name="Chaudhuri R.R."/>
            <person name="La Ragione R."/>
            <person name="Hildebrand F."/>
            <person name="Pallen M.J."/>
        </authorList>
    </citation>
    <scope>NUCLEOTIDE SEQUENCE</scope>
    <source>
        <strain evidence="2">ChiW17-6978</strain>
    </source>
</reference>
<name>A0A9D1GSD3_9MOLU</name>
<evidence type="ECO:0000256" key="1">
    <source>
        <dbReference type="SAM" id="Phobius"/>
    </source>
</evidence>
<dbReference type="EMBL" id="DVLF01000078">
    <property type="protein sequence ID" value="HIT49871.1"/>
    <property type="molecule type" value="Genomic_DNA"/>
</dbReference>
<organism evidence="2 3">
    <name type="scientific">Candidatus Pelethenecus faecipullorum</name>
    <dbReference type="NCBI Taxonomy" id="2840900"/>
    <lineage>
        <taxon>Bacteria</taxon>
        <taxon>Bacillati</taxon>
        <taxon>Mycoplasmatota</taxon>
        <taxon>Mollicutes</taxon>
        <taxon>Candidatus Pelethenecus</taxon>
    </lineage>
</organism>
<sequence>MKEKENNKTFESTGRKRLIYVLASVFCLIGLFFLVSVGFYFPRSIASYIHEDISDIERFEIVQLDQTVVFDVKEDKNLIEEIVQKTVVPRYFFNEKTAYAYQIILYFESGQYIIDGHSIQSKEKTQYFRVLNGSIYSLIRDELQRI</sequence>
<keyword evidence="1" id="KW-1133">Transmembrane helix</keyword>
<keyword evidence="1" id="KW-0812">Transmembrane</keyword>
<evidence type="ECO:0000313" key="3">
    <source>
        <dbReference type="Proteomes" id="UP000886758"/>
    </source>
</evidence>
<dbReference type="AlphaFoldDB" id="A0A9D1GSD3"/>
<feature type="transmembrane region" description="Helical" evidence="1">
    <location>
        <begin position="20"/>
        <end position="41"/>
    </location>
</feature>
<protein>
    <submittedName>
        <fullName evidence="2">Uncharacterized protein</fullName>
    </submittedName>
</protein>
<reference evidence="2" key="1">
    <citation type="submission" date="2020-10" db="EMBL/GenBank/DDBJ databases">
        <authorList>
            <person name="Gilroy R."/>
        </authorList>
    </citation>
    <scope>NUCLEOTIDE SEQUENCE</scope>
    <source>
        <strain evidence="2">ChiW17-6978</strain>
    </source>
</reference>
<keyword evidence="1" id="KW-0472">Membrane</keyword>
<comment type="caution">
    <text evidence="2">The sequence shown here is derived from an EMBL/GenBank/DDBJ whole genome shotgun (WGS) entry which is preliminary data.</text>
</comment>